<keyword evidence="1" id="KW-1133">Transmembrane helix</keyword>
<feature type="transmembrane region" description="Helical" evidence="1">
    <location>
        <begin position="180"/>
        <end position="196"/>
    </location>
</feature>
<evidence type="ECO:0000256" key="1">
    <source>
        <dbReference type="SAM" id="Phobius"/>
    </source>
</evidence>
<dbReference type="InterPro" id="IPR002656">
    <property type="entry name" value="Acyl_transf_3_dom"/>
</dbReference>
<gene>
    <name evidence="3" type="ORF">QFZ46_003376</name>
</gene>
<dbReference type="PANTHER" id="PTHR23028">
    <property type="entry name" value="ACETYLTRANSFERASE"/>
    <property type="match status" value="1"/>
</dbReference>
<feature type="transmembrane region" description="Helical" evidence="1">
    <location>
        <begin position="91"/>
        <end position="109"/>
    </location>
</feature>
<protein>
    <submittedName>
        <fullName evidence="3">Peptidoglycan/LPS O-acetylase OafA/YrhL</fullName>
    </submittedName>
</protein>
<evidence type="ECO:0000259" key="2">
    <source>
        <dbReference type="Pfam" id="PF01757"/>
    </source>
</evidence>
<feature type="transmembrane region" description="Helical" evidence="1">
    <location>
        <begin position="298"/>
        <end position="319"/>
    </location>
</feature>
<feature type="transmembrane region" description="Helical" evidence="1">
    <location>
        <begin position="151"/>
        <end position="173"/>
    </location>
</feature>
<dbReference type="InterPro" id="IPR050879">
    <property type="entry name" value="Acyltransferase_3"/>
</dbReference>
<keyword evidence="4" id="KW-1185">Reference proteome</keyword>
<keyword evidence="1" id="KW-0812">Transmembrane</keyword>
<dbReference type="EMBL" id="JAUSXK010000001">
    <property type="protein sequence ID" value="MDQ0645216.1"/>
    <property type="molecule type" value="Genomic_DNA"/>
</dbReference>
<accession>A0ABU0PD06</accession>
<feature type="transmembrane region" description="Helical" evidence="1">
    <location>
        <begin position="232"/>
        <end position="250"/>
    </location>
</feature>
<comment type="caution">
    <text evidence="3">The sequence shown here is derived from an EMBL/GenBank/DDBJ whole genome shotgun (WGS) entry which is preliminary data.</text>
</comment>
<dbReference type="Pfam" id="PF01757">
    <property type="entry name" value="Acyl_transf_3"/>
    <property type="match status" value="1"/>
</dbReference>
<evidence type="ECO:0000313" key="3">
    <source>
        <dbReference type="EMBL" id="MDQ0645216.1"/>
    </source>
</evidence>
<feature type="transmembrane region" description="Helical" evidence="1">
    <location>
        <begin position="12"/>
        <end position="31"/>
    </location>
</feature>
<organism evidence="3 4">
    <name type="scientific">Microbacterium murale</name>
    <dbReference type="NCBI Taxonomy" id="1081040"/>
    <lineage>
        <taxon>Bacteria</taxon>
        <taxon>Bacillati</taxon>
        <taxon>Actinomycetota</taxon>
        <taxon>Actinomycetes</taxon>
        <taxon>Micrococcales</taxon>
        <taxon>Microbacteriaceae</taxon>
        <taxon>Microbacterium</taxon>
    </lineage>
</organism>
<keyword evidence="1" id="KW-0472">Membrane</keyword>
<dbReference type="RefSeq" id="WP_307363377.1">
    <property type="nucleotide sequence ID" value="NZ_JAUSXK010000001.1"/>
</dbReference>
<sequence>MSDTSSRITGLDGLRGFASLAVVLYHLSLIARPGLSEATWAWLTQSPLKLLFPGTESVLVFFALSGLVVALPALRPDFEWTRYYPSRLMRLYLPVFGALIFASILIIAIPRDALSMPSETWLRDAQATSVTPISFLAEASLLPSSFDIDNVLWSLRWELFFSLLLPLFVWLAIRFRRASPYLAVIAASATVAGRIFEIDALVYFPVFLLGTIIAINLDGIRAFGQRVRTRMLWPAVAVLSATLLIASWLARPFVDSSSELAADALWGLAGVGATLIVLLVIVWPVLRRACERPTALWLGKLSFSLYLVHAPVLGTLGYLLGQERWWLVCLIGLPVSLGASMLFYRWIERPSHLAARRVGGYVTQRLQARSA</sequence>
<dbReference type="Proteomes" id="UP001239085">
    <property type="component" value="Unassembled WGS sequence"/>
</dbReference>
<feature type="transmembrane region" description="Helical" evidence="1">
    <location>
        <begin position="202"/>
        <end position="220"/>
    </location>
</feature>
<feature type="transmembrane region" description="Helical" evidence="1">
    <location>
        <begin position="51"/>
        <end position="71"/>
    </location>
</feature>
<reference evidence="3 4" key="1">
    <citation type="submission" date="2023-07" db="EMBL/GenBank/DDBJ databases">
        <title>Comparative genomics of wheat-associated soil bacteria to identify genetic determinants of phenazine resistance.</title>
        <authorList>
            <person name="Mouncey N."/>
        </authorList>
    </citation>
    <scope>NUCLEOTIDE SEQUENCE [LARGE SCALE GENOMIC DNA]</scope>
    <source>
        <strain evidence="3 4">W2I7</strain>
    </source>
</reference>
<feature type="transmembrane region" description="Helical" evidence="1">
    <location>
        <begin position="325"/>
        <end position="347"/>
    </location>
</feature>
<evidence type="ECO:0000313" key="4">
    <source>
        <dbReference type="Proteomes" id="UP001239085"/>
    </source>
</evidence>
<feature type="domain" description="Acyltransferase 3" evidence="2">
    <location>
        <begin position="9"/>
        <end position="345"/>
    </location>
</feature>
<name>A0ABU0PD06_9MICO</name>
<proteinExistence type="predicted"/>
<feature type="transmembrane region" description="Helical" evidence="1">
    <location>
        <begin position="265"/>
        <end position="286"/>
    </location>
</feature>